<evidence type="ECO:0000313" key="2">
    <source>
        <dbReference type="Proteomes" id="UP000314294"/>
    </source>
</evidence>
<dbReference type="EMBL" id="SRLO01000479">
    <property type="protein sequence ID" value="TNN54626.1"/>
    <property type="molecule type" value="Genomic_DNA"/>
</dbReference>
<accession>A0A4Z2GM85</accession>
<reference evidence="1 2" key="1">
    <citation type="submission" date="2019-03" db="EMBL/GenBank/DDBJ databases">
        <title>First draft genome of Liparis tanakae, snailfish: a comprehensive survey of snailfish specific genes.</title>
        <authorList>
            <person name="Kim W."/>
            <person name="Song I."/>
            <person name="Jeong J.-H."/>
            <person name="Kim D."/>
            <person name="Kim S."/>
            <person name="Ryu S."/>
            <person name="Song J.Y."/>
            <person name="Lee S.K."/>
        </authorList>
    </citation>
    <scope>NUCLEOTIDE SEQUENCE [LARGE SCALE GENOMIC DNA]</scope>
    <source>
        <tissue evidence="1">Muscle</tissue>
    </source>
</reference>
<gene>
    <name evidence="1" type="ORF">EYF80_035188</name>
</gene>
<protein>
    <submittedName>
        <fullName evidence="1">Uncharacterized protein</fullName>
    </submittedName>
</protein>
<sequence length="126" mass="14036">MNNRAGRIIAYADCSSYENTAIQEEEMPGHDSRLELQGEMYVPASSGSTSLMRRPCCSTRKRVQPLWMLRPSLVHMMSGGGSPSTGHGSFMVRPRRTLCRWATRSDTLGGPGGAWEREGRVIKMME</sequence>
<dbReference type="Proteomes" id="UP000314294">
    <property type="component" value="Unassembled WGS sequence"/>
</dbReference>
<comment type="caution">
    <text evidence="1">The sequence shown here is derived from an EMBL/GenBank/DDBJ whole genome shotgun (WGS) entry which is preliminary data.</text>
</comment>
<organism evidence="1 2">
    <name type="scientific">Liparis tanakae</name>
    <name type="common">Tanaka's snailfish</name>
    <dbReference type="NCBI Taxonomy" id="230148"/>
    <lineage>
        <taxon>Eukaryota</taxon>
        <taxon>Metazoa</taxon>
        <taxon>Chordata</taxon>
        <taxon>Craniata</taxon>
        <taxon>Vertebrata</taxon>
        <taxon>Euteleostomi</taxon>
        <taxon>Actinopterygii</taxon>
        <taxon>Neopterygii</taxon>
        <taxon>Teleostei</taxon>
        <taxon>Neoteleostei</taxon>
        <taxon>Acanthomorphata</taxon>
        <taxon>Eupercaria</taxon>
        <taxon>Perciformes</taxon>
        <taxon>Cottioidei</taxon>
        <taxon>Cottales</taxon>
        <taxon>Liparidae</taxon>
        <taxon>Liparis</taxon>
    </lineage>
</organism>
<name>A0A4Z2GM85_9TELE</name>
<dbReference type="AlphaFoldDB" id="A0A4Z2GM85"/>
<evidence type="ECO:0000313" key="1">
    <source>
        <dbReference type="EMBL" id="TNN54626.1"/>
    </source>
</evidence>
<proteinExistence type="predicted"/>
<keyword evidence="2" id="KW-1185">Reference proteome</keyword>